<evidence type="ECO:0000256" key="8">
    <source>
        <dbReference type="ARBA" id="ARBA00074813"/>
    </source>
</evidence>
<dbReference type="EC" id="1.4.1.1" evidence="3"/>
<dbReference type="GO" id="GO:0000286">
    <property type="term" value="F:alanine dehydrogenase activity"/>
    <property type="evidence" value="ECO:0007669"/>
    <property type="project" value="UniProtKB-EC"/>
</dbReference>
<dbReference type="Gene3D" id="3.50.50.60">
    <property type="entry name" value="FAD/NAD(P)-binding domain"/>
    <property type="match status" value="1"/>
</dbReference>
<dbReference type="InterPro" id="IPR036188">
    <property type="entry name" value="FAD/NAD-bd_sf"/>
</dbReference>
<dbReference type="PANTHER" id="PTHR42795">
    <property type="entry name" value="ALANINE DEHYDROGENASE"/>
    <property type="match status" value="1"/>
</dbReference>
<dbReference type="Pfam" id="PF01262">
    <property type="entry name" value="AlaDh_PNT_C"/>
    <property type="match status" value="1"/>
</dbReference>
<gene>
    <name evidence="11" type="ORF">N199_00915</name>
</gene>
<dbReference type="GO" id="GO:0006524">
    <property type="term" value="P:alanine catabolic process"/>
    <property type="evidence" value="ECO:0007669"/>
    <property type="project" value="TreeGrafter"/>
</dbReference>
<evidence type="ECO:0000256" key="7">
    <source>
        <dbReference type="ARBA" id="ARBA00056662"/>
    </source>
</evidence>
<evidence type="ECO:0000259" key="9">
    <source>
        <dbReference type="SMART" id="SM01002"/>
    </source>
</evidence>
<proteinExistence type="inferred from homology"/>
<dbReference type="SMART" id="SM01002">
    <property type="entry name" value="AlaDh_PNT_C"/>
    <property type="match status" value="1"/>
</dbReference>
<feature type="domain" description="Alanine dehydrogenase/pyridine nucleotide transhydrogenase N-terminal" evidence="10">
    <location>
        <begin position="4"/>
        <end position="135"/>
    </location>
</feature>
<evidence type="ECO:0000313" key="12">
    <source>
        <dbReference type="Proteomes" id="UP000015451"/>
    </source>
</evidence>
<evidence type="ECO:0000256" key="1">
    <source>
        <dbReference type="ARBA" id="ARBA00005206"/>
    </source>
</evidence>
<dbReference type="InterPro" id="IPR007698">
    <property type="entry name" value="AlaDH/PNT_NAD(H)-bd"/>
</dbReference>
<dbReference type="Gene3D" id="3.40.50.720">
    <property type="entry name" value="NAD(P)-binding Rossmann-like Domain"/>
    <property type="match status" value="2"/>
</dbReference>
<comment type="catalytic activity">
    <reaction evidence="6">
        <text>L-alanine + NAD(+) + H2O = pyruvate + NH4(+) + NADH + H(+)</text>
        <dbReference type="Rhea" id="RHEA:18405"/>
        <dbReference type="ChEBI" id="CHEBI:15361"/>
        <dbReference type="ChEBI" id="CHEBI:15377"/>
        <dbReference type="ChEBI" id="CHEBI:15378"/>
        <dbReference type="ChEBI" id="CHEBI:28938"/>
        <dbReference type="ChEBI" id="CHEBI:57540"/>
        <dbReference type="ChEBI" id="CHEBI:57945"/>
        <dbReference type="ChEBI" id="CHEBI:57972"/>
        <dbReference type="EC" id="1.4.1.1"/>
    </reaction>
</comment>
<evidence type="ECO:0000256" key="2">
    <source>
        <dbReference type="ARBA" id="ARBA00005689"/>
    </source>
</evidence>
<organism evidence="11 12">
    <name type="scientific">Helicobacter pylori UM038</name>
    <dbReference type="NCBI Taxonomy" id="1352343"/>
    <lineage>
        <taxon>Bacteria</taxon>
        <taxon>Pseudomonadati</taxon>
        <taxon>Campylobacterota</taxon>
        <taxon>Epsilonproteobacteria</taxon>
        <taxon>Campylobacterales</taxon>
        <taxon>Helicobacteraceae</taxon>
        <taxon>Helicobacter</taxon>
    </lineage>
</organism>
<reference evidence="11 12" key="1">
    <citation type="journal article" date="2013" name="Genome Announc.">
        <title>Multiple genome sequences of Helicobacter pylori strains of diverse disease and antibiotic resistance backgrounds from Malaysia.</title>
        <authorList>
            <person name="Rehvathy V."/>
            <person name="Tan M.H."/>
            <person name="Gunaletchumy S.P."/>
            <person name="Teh X."/>
            <person name="Wang S."/>
            <person name="Baybayan P."/>
            <person name="Singh S."/>
            <person name="Ashby M."/>
            <person name="Kaakoush N.O."/>
            <person name="Mitchell H.M."/>
            <person name="Croft L.J."/>
            <person name="Goh K.L."/>
            <person name="Loke M.F."/>
            <person name="Vadivelu J."/>
        </authorList>
    </citation>
    <scope>NUCLEOTIDE SEQUENCE [LARGE SCALE GENOMIC DNA]</scope>
    <source>
        <strain evidence="11 12">UM038</strain>
    </source>
</reference>
<comment type="function">
    <text evidence="7">May play a role in cell wall synthesis as L-alanine is an important constituent of the peptidoglycan layer.</text>
</comment>
<dbReference type="SMART" id="SM01003">
    <property type="entry name" value="AlaDh_PNT_N"/>
    <property type="match status" value="1"/>
</dbReference>
<feature type="non-terminal residue" evidence="11">
    <location>
        <position position="276"/>
    </location>
</feature>
<dbReference type="SUPFAM" id="SSF51735">
    <property type="entry name" value="NAD(P)-binding Rossmann-fold domains"/>
    <property type="match status" value="1"/>
</dbReference>
<dbReference type="Pfam" id="PF05222">
    <property type="entry name" value="AlaDh_PNT_N"/>
    <property type="match status" value="1"/>
</dbReference>
<comment type="pathway">
    <text evidence="1">Amino-acid degradation; L-alanine degradation via dehydrogenase pathway; NH(3) and pyruvate from L-alanine: step 1/1.</text>
</comment>
<dbReference type="EMBL" id="AUSL01000001">
    <property type="protein sequence ID" value="EPZ70845.1"/>
    <property type="molecule type" value="Genomic_DNA"/>
</dbReference>
<dbReference type="InterPro" id="IPR036291">
    <property type="entry name" value="NAD(P)-bd_dom_sf"/>
</dbReference>
<dbReference type="GO" id="GO:0005886">
    <property type="term" value="C:plasma membrane"/>
    <property type="evidence" value="ECO:0007669"/>
    <property type="project" value="TreeGrafter"/>
</dbReference>
<keyword evidence="4" id="KW-0560">Oxidoreductase</keyword>
<evidence type="ECO:0000256" key="6">
    <source>
        <dbReference type="ARBA" id="ARBA00049277"/>
    </source>
</evidence>
<dbReference type="Proteomes" id="UP000015451">
    <property type="component" value="Unassembled WGS sequence"/>
</dbReference>
<evidence type="ECO:0000259" key="10">
    <source>
        <dbReference type="SMART" id="SM01003"/>
    </source>
</evidence>
<evidence type="ECO:0000256" key="4">
    <source>
        <dbReference type="ARBA" id="ARBA00023002"/>
    </source>
</evidence>
<dbReference type="AlphaFoldDB" id="A0AAV3JU29"/>
<evidence type="ECO:0000256" key="5">
    <source>
        <dbReference type="ARBA" id="ARBA00023027"/>
    </source>
</evidence>
<keyword evidence="5" id="KW-0520">NAD</keyword>
<name>A0AAV3JU29_HELPX</name>
<comment type="similarity">
    <text evidence="2">Belongs to the AlaDH/PNT family.</text>
</comment>
<protein>
    <recommendedName>
        <fullName evidence="8">Alanine dehydrogenase 1</fullName>
        <ecNumber evidence="3">1.4.1.1</ecNumber>
    </recommendedName>
</protein>
<evidence type="ECO:0000256" key="3">
    <source>
        <dbReference type="ARBA" id="ARBA00012897"/>
    </source>
</evidence>
<dbReference type="PANTHER" id="PTHR42795:SF1">
    <property type="entry name" value="ALANINE DEHYDROGENASE"/>
    <property type="match status" value="1"/>
</dbReference>
<comment type="caution">
    <text evidence="11">The sequence shown here is derived from an EMBL/GenBank/DDBJ whole genome shotgun (WGS) entry which is preliminary data.</text>
</comment>
<dbReference type="RefSeq" id="WP_021301110.1">
    <property type="nucleotide sequence ID" value="NZ_AUSL01000001.1"/>
</dbReference>
<accession>A0AAV3JU29</accession>
<dbReference type="InterPro" id="IPR007886">
    <property type="entry name" value="AlaDH/PNT_N"/>
</dbReference>
<feature type="domain" description="Alanine dehydrogenase/pyridine nucleotide transhydrogenase NAD(H)-binding" evidence="9">
    <location>
        <begin position="152"/>
        <end position="275"/>
    </location>
</feature>
<dbReference type="FunFam" id="3.40.50.720:FF:000433">
    <property type="entry name" value="Alanine dehydrogenase 1"/>
    <property type="match status" value="1"/>
</dbReference>
<sequence length="276" mass="29665">MTIGLVKESMDLESRVALVPDDVALITQKGVGVLVENEAGANSGYSNEAYESVGAKIVDSKTVWGQDLVVKCKEPLEHEYPLLKEKATLFSYLDLAYQKSLCEMFIDKKITSICTETIAGPKNDYPILAPMSVVAGRLAAHLIQHYLLALEHVKGFMGKGVMLGGLSGAQRAKIVVVGGGVVGMESAKVLSQMGAKVTILELDYAKLQNHPYYHLYDLEVLSVNEANIIQALSGAVGLVGAVLVTASQTPKVILRRHLKRMQKQGVVIDVACDLGG</sequence>
<dbReference type="SUPFAM" id="SSF52283">
    <property type="entry name" value="Formate/glycerate dehydrogenase catalytic domain-like"/>
    <property type="match status" value="1"/>
</dbReference>
<evidence type="ECO:0000313" key="11">
    <source>
        <dbReference type="EMBL" id="EPZ70845.1"/>
    </source>
</evidence>